<reference evidence="2" key="1">
    <citation type="submission" date="2025-08" db="UniProtKB">
        <authorList>
            <consortium name="RefSeq"/>
        </authorList>
    </citation>
    <scope>IDENTIFICATION</scope>
    <source>
        <strain evidence="2">Ishihara</strain>
        <tissue evidence="2">Whole body</tissue>
    </source>
</reference>
<sequence>MQKNTDANPVMQQLMEIFKELKGIKEPTTTATTQAPRPTTVSIATAILRKVTHPVTKNYPIQKYPQIFNPYMVKSPPNLNEQIVNNAQSLPYIAHLYNRPITIQTNDDQIAPLAIQISKPLKAMNQHVVITTQDPNDKIKQELQRESKKRIEDNFRMPHSDLTKVQFADNINRHDDRIAYKSRFIKDRDKPWYYHEYSDDVRHDDTHPVDSRFKGSLSHLQDLNRASSMSYSENLPYTGRIHQHEYNQPFSQQSDKGNLDVMKHNSRGHGYSNYERHEPTKFHENLERVEDWPRNNWKEIKSVSVENSYEEIPARHQVPIIKEKERTRYDDTHFTNFLKSQQKVTDMLEKMLANNMKNSAEQLPSVEEP</sequence>
<dbReference type="KEGG" id="sliu:111350265"/>
<protein>
    <submittedName>
        <fullName evidence="2">Uncharacterized protein LOC111350265</fullName>
    </submittedName>
</protein>
<dbReference type="GeneID" id="111350265"/>
<dbReference type="OrthoDB" id="7357465at2759"/>
<keyword evidence="1" id="KW-1185">Reference proteome</keyword>
<dbReference type="RefSeq" id="XP_022817515.1">
    <property type="nucleotide sequence ID" value="XM_022961747.1"/>
</dbReference>
<gene>
    <name evidence="2" type="primary">LOC111350265</name>
</gene>
<dbReference type="AlphaFoldDB" id="A0A9J7ILR1"/>
<name>A0A9J7ILR1_SPOLT</name>
<organism evidence="1 2">
    <name type="scientific">Spodoptera litura</name>
    <name type="common">Asian cotton leafworm</name>
    <dbReference type="NCBI Taxonomy" id="69820"/>
    <lineage>
        <taxon>Eukaryota</taxon>
        <taxon>Metazoa</taxon>
        <taxon>Ecdysozoa</taxon>
        <taxon>Arthropoda</taxon>
        <taxon>Hexapoda</taxon>
        <taxon>Insecta</taxon>
        <taxon>Pterygota</taxon>
        <taxon>Neoptera</taxon>
        <taxon>Endopterygota</taxon>
        <taxon>Lepidoptera</taxon>
        <taxon>Glossata</taxon>
        <taxon>Ditrysia</taxon>
        <taxon>Noctuoidea</taxon>
        <taxon>Noctuidae</taxon>
        <taxon>Amphipyrinae</taxon>
        <taxon>Spodoptera</taxon>
    </lineage>
</organism>
<dbReference type="Proteomes" id="UP000301870">
    <property type="component" value="Chromosome 11"/>
</dbReference>
<accession>A0A9J7ILR1</accession>
<evidence type="ECO:0000313" key="1">
    <source>
        <dbReference type="Proteomes" id="UP000301870"/>
    </source>
</evidence>
<evidence type="ECO:0000313" key="2">
    <source>
        <dbReference type="RefSeq" id="XP_022817515.1"/>
    </source>
</evidence>
<proteinExistence type="predicted"/>